<sequence>MSVRNCIRDWTSYILKQYWKSTQIIDRLPASRLDTLLSSVFDETIDSNSSSSLPAGYHLVYHNPNSNQLGVDGYDNYQAPVDTRTKDELFRRRMWVRGKIEFLNPILFDTNVECLEQIKSVRHFNTVCFVNIERKFVQKNQTVPLVIEERTLAYSNSMYEKGISLNKALDARETQFTEKVRLSQTENFRYSSLTYNAHKIHYDIDYCKVVEGFPKVLISGPLSITVILTWFSRKFYPNLHVSSIVYKNTQPIYSDEDIQLICFEDIKDEKYSIWIINSVEELLVDASIRTVKSS</sequence>
<dbReference type="InterPro" id="IPR052741">
    <property type="entry name" value="Mitochondrial_HTD2"/>
</dbReference>
<dbReference type="PANTHER" id="PTHR28152:SF1">
    <property type="entry name" value="HYDROXYACYL-THIOESTER DEHYDRATASE TYPE 2, MITOCHONDRIAL"/>
    <property type="match status" value="1"/>
</dbReference>
<proteinExistence type="predicted"/>
<dbReference type="Gene3D" id="3.10.129.10">
    <property type="entry name" value="Hotdog Thioesterase"/>
    <property type="match status" value="1"/>
</dbReference>
<dbReference type="AlphaFoldDB" id="A0A9P0QV26"/>
<dbReference type="Proteomes" id="UP000837801">
    <property type="component" value="Unassembled WGS sequence"/>
</dbReference>
<reference evidence="1" key="1">
    <citation type="submission" date="2022-03" db="EMBL/GenBank/DDBJ databases">
        <authorList>
            <person name="Legras J.-L."/>
            <person name="Devillers H."/>
            <person name="Grondin C."/>
        </authorList>
    </citation>
    <scope>NUCLEOTIDE SEQUENCE</scope>
    <source>
        <strain evidence="1">CLIB 1423</strain>
    </source>
</reference>
<evidence type="ECO:0000313" key="1">
    <source>
        <dbReference type="EMBL" id="CAH2355167.1"/>
    </source>
</evidence>
<comment type="caution">
    <text evidence="1">The sequence shown here is derived from an EMBL/GenBank/DDBJ whole genome shotgun (WGS) entry which is preliminary data.</text>
</comment>
<keyword evidence="2" id="KW-1185">Reference proteome</keyword>
<dbReference type="OrthoDB" id="3257538at2759"/>
<dbReference type="GO" id="GO:0005739">
    <property type="term" value="C:mitochondrion"/>
    <property type="evidence" value="ECO:0007669"/>
    <property type="project" value="TreeGrafter"/>
</dbReference>
<dbReference type="SUPFAM" id="SSF54637">
    <property type="entry name" value="Thioesterase/thiol ester dehydrase-isomerase"/>
    <property type="match status" value="1"/>
</dbReference>
<organism evidence="1 2">
    <name type="scientific">[Candida] railenensis</name>
    <dbReference type="NCBI Taxonomy" id="45579"/>
    <lineage>
        <taxon>Eukaryota</taxon>
        <taxon>Fungi</taxon>
        <taxon>Dikarya</taxon>
        <taxon>Ascomycota</taxon>
        <taxon>Saccharomycotina</taxon>
        <taxon>Pichiomycetes</taxon>
        <taxon>Debaryomycetaceae</taxon>
        <taxon>Kurtzmaniella</taxon>
    </lineage>
</organism>
<name>A0A9P0QV26_9ASCO</name>
<accession>A0A9P0QV26</accession>
<dbReference type="EMBL" id="CAKXYY010000022">
    <property type="protein sequence ID" value="CAH2355167.1"/>
    <property type="molecule type" value="Genomic_DNA"/>
</dbReference>
<gene>
    <name evidence="1" type="ORF">CLIB1423_22S01266</name>
</gene>
<evidence type="ECO:0000313" key="2">
    <source>
        <dbReference type="Proteomes" id="UP000837801"/>
    </source>
</evidence>
<dbReference type="InterPro" id="IPR029069">
    <property type="entry name" value="HotDog_dom_sf"/>
</dbReference>
<dbReference type="GO" id="GO:0019171">
    <property type="term" value="F:(3R)-hydroxyacyl-[acyl-carrier-protein] dehydratase activity"/>
    <property type="evidence" value="ECO:0007669"/>
    <property type="project" value="TreeGrafter"/>
</dbReference>
<dbReference type="PANTHER" id="PTHR28152">
    <property type="entry name" value="HYDROXYACYL-THIOESTER DEHYDRATASE TYPE 2, MITOCHONDRIAL"/>
    <property type="match status" value="1"/>
</dbReference>
<protein>
    <submittedName>
        <fullName evidence="1">Hydroxyacyl-thioester dehydratase type 2, mitochondrial</fullName>
    </submittedName>
</protein>